<gene>
    <name evidence="11" type="ORF">C0189_04155</name>
</gene>
<dbReference type="EMBL" id="PNIL01000061">
    <property type="protein sequence ID" value="PMP66907.1"/>
    <property type="molecule type" value="Genomic_DNA"/>
</dbReference>
<feature type="domain" description="Alpha-D-phosphohexomutase C-terminal" evidence="7">
    <location>
        <begin position="419"/>
        <end position="459"/>
    </location>
</feature>
<reference evidence="11 12" key="1">
    <citation type="submission" date="2018-01" db="EMBL/GenBank/DDBJ databases">
        <title>Metagenomic assembled genomes from two thermal pools in the Uzon Caldera, Kamchatka, Russia.</title>
        <authorList>
            <person name="Wilkins L."/>
            <person name="Ettinger C."/>
        </authorList>
    </citation>
    <scope>NUCLEOTIDE SEQUENCE [LARGE SCALE GENOMIC DNA]</scope>
    <source>
        <strain evidence="11">ZAV-07</strain>
    </source>
</reference>
<evidence type="ECO:0000259" key="9">
    <source>
        <dbReference type="Pfam" id="PF02879"/>
    </source>
</evidence>
<evidence type="ECO:0000259" key="7">
    <source>
        <dbReference type="Pfam" id="PF00408"/>
    </source>
</evidence>
<dbReference type="CDD" id="cd05800">
    <property type="entry name" value="PGM_like2"/>
    <property type="match status" value="1"/>
</dbReference>
<evidence type="ECO:0000259" key="8">
    <source>
        <dbReference type="Pfam" id="PF02878"/>
    </source>
</evidence>
<dbReference type="GO" id="GO:0006166">
    <property type="term" value="P:purine ribonucleoside salvage"/>
    <property type="evidence" value="ECO:0007669"/>
    <property type="project" value="TreeGrafter"/>
</dbReference>
<evidence type="ECO:0000256" key="5">
    <source>
        <dbReference type="ARBA" id="ARBA00022842"/>
    </source>
</evidence>
<evidence type="ECO:0000313" key="11">
    <source>
        <dbReference type="EMBL" id="PMP66907.1"/>
    </source>
</evidence>
<feature type="domain" description="Alpha-D-phosphohexomutase alpha/beta/alpha" evidence="8">
    <location>
        <begin position="3"/>
        <end position="137"/>
    </location>
</feature>
<dbReference type="PANTHER" id="PTHR45745:SF1">
    <property type="entry name" value="PHOSPHOGLUCOMUTASE 2B-RELATED"/>
    <property type="match status" value="1"/>
</dbReference>
<evidence type="ECO:0000256" key="4">
    <source>
        <dbReference type="ARBA" id="ARBA00022723"/>
    </source>
</evidence>
<keyword evidence="3" id="KW-0597">Phosphoprotein</keyword>
<dbReference type="InterPro" id="IPR005843">
    <property type="entry name" value="A-D-PHexomutase_C"/>
</dbReference>
<dbReference type="InterPro" id="IPR005846">
    <property type="entry name" value="A-D-PHexomutase_a/b/a-III"/>
</dbReference>
<dbReference type="Gene3D" id="3.30.310.50">
    <property type="entry name" value="Alpha-D-phosphohexomutase, C-terminal domain"/>
    <property type="match status" value="1"/>
</dbReference>
<comment type="caution">
    <text evidence="11">The sequence shown here is derived from an EMBL/GenBank/DDBJ whole genome shotgun (WGS) entry which is preliminary data.</text>
</comment>
<dbReference type="SUPFAM" id="SSF55957">
    <property type="entry name" value="Phosphoglucomutase, C-terminal domain"/>
    <property type="match status" value="1"/>
</dbReference>
<evidence type="ECO:0000256" key="3">
    <source>
        <dbReference type="ARBA" id="ARBA00022553"/>
    </source>
</evidence>
<evidence type="ECO:0000256" key="6">
    <source>
        <dbReference type="ARBA" id="ARBA00023235"/>
    </source>
</evidence>
<dbReference type="Proteomes" id="UP000237040">
    <property type="component" value="Unassembled WGS sequence"/>
</dbReference>
<feature type="domain" description="Alpha-D-phosphohexomutase alpha/beta/alpha" evidence="10">
    <location>
        <begin position="266"/>
        <end position="377"/>
    </location>
</feature>
<dbReference type="Pfam" id="PF00408">
    <property type="entry name" value="PGM_PMM_IV"/>
    <property type="match status" value="1"/>
</dbReference>
<dbReference type="Pfam" id="PF02878">
    <property type="entry name" value="PGM_PMM_I"/>
    <property type="match status" value="1"/>
</dbReference>
<feature type="domain" description="Alpha-D-phosphohexomutase alpha/beta/alpha" evidence="9">
    <location>
        <begin position="162"/>
        <end position="261"/>
    </location>
</feature>
<dbReference type="InterPro" id="IPR036900">
    <property type="entry name" value="A-D-PHexomutase_C_sf"/>
</dbReference>
<dbReference type="Gene3D" id="3.40.120.10">
    <property type="entry name" value="Alpha-D-Glucose-1,6-Bisphosphate, subunit A, domain 3"/>
    <property type="match status" value="3"/>
</dbReference>
<name>A0A2J6WDS4_9BACT</name>
<accession>A0A2J6WDS4</accession>
<dbReference type="PANTHER" id="PTHR45745">
    <property type="entry name" value="PHOSPHOMANNOMUTASE 45A"/>
    <property type="match status" value="1"/>
</dbReference>
<dbReference type="InterPro" id="IPR016055">
    <property type="entry name" value="A-D-PHexomutase_a/b/a-I/II/III"/>
</dbReference>
<evidence type="ECO:0000256" key="1">
    <source>
        <dbReference type="ARBA" id="ARBA00001946"/>
    </source>
</evidence>
<dbReference type="GO" id="GO:0008973">
    <property type="term" value="F:phosphopentomutase activity"/>
    <property type="evidence" value="ECO:0007669"/>
    <property type="project" value="TreeGrafter"/>
</dbReference>
<dbReference type="GO" id="GO:0005975">
    <property type="term" value="P:carbohydrate metabolic process"/>
    <property type="evidence" value="ECO:0007669"/>
    <property type="project" value="InterPro"/>
</dbReference>
<dbReference type="InterPro" id="IPR005844">
    <property type="entry name" value="A-D-PHexomutase_a/b/a-I"/>
</dbReference>
<comment type="similarity">
    <text evidence="2">Belongs to the phosphohexose mutase family.</text>
</comment>
<evidence type="ECO:0000259" key="10">
    <source>
        <dbReference type="Pfam" id="PF02880"/>
    </source>
</evidence>
<organism evidence="11 12">
    <name type="scientific">Caldisericum exile</name>
    <dbReference type="NCBI Taxonomy" id="693075"/>
    <lineage>
        <taxon>Bacteria</taxon>
        <taxon>Pseudomonadati</taxon>
        <taxon>Caldisericota/Cryosericota group</taxon>
        <taxon>Caldisericota</taxon>
        <taxon>Caldisericia</taxon>
        <taxon>Caldisericales</taxon>
        <taxon>Caldisericaceae</taxon>
        <taxon>Caldisericum</taxon>
    </lineage>
</organism>
<dbReference type="SUPFAM" id="SSF53738">
    <property type="entry name" value="Phosphoglucomutase, first 3 domains"/>
    <property type="match status" value="2"/>
</dbReference>
<keyword evidence="4" id="KW-0479">Metal-binding</keyword>
<dbReference type="InterPro" id="IPR005841">
    <property type="entry name" value="Alpha-D-phosphohexomutase_SF"/>
</dbReference>
<dbReference type="Pfam" id="PF02879">
    <property type="entry name" value="PGM_PMM_II"/>
    <property type="match status" value="1"/>
</dbReference>
<keyword evidence="5" id="KW-0460">Magnesium</keyword>
<dbReference type="InterPro" id="IPR005845">
    <property type="entry name" value="A-D-PHexomutase_a/b/a-II"/>
</dbReference>
<protein>
    <submittedName>
        <fullName evidence="11">Phosphoglucomutase</fullName>
    </submittedName>
</protein>
<keyword evidence="6" id="KW-0413">Isomerase</keyword>
<dbReference type="AlphaFoldDB" id="A0A2J6WDS4"/>
<dbReference type="PRINTS" id="PR00509">
    <property type="entry name" value="PGMPMM"/>
</dbReference>
<evidence type="ECO:0000313" key="12">
    <source>
        <dbReference type="Proteomes" id="UP000237040"/>
    </source>
</evidence>
<sequence length="476" mass="53764">MPIKFGTSGWRGIIADDFTFENVRLASTAIANYLKEIDAKSIVVGYDTRFMSEDFAKSVASVIAAHGINVHFSQYDIPTPVVAFEILDKKASGGINITASHNDYMYNGLKFSNKTGGPALPEETKRIEEIINQIKENKEKILSIEFNEAVSKGIISIFDKTNYFENLKKLVDFEKIKERHLKVVYEPFFGTGRRFLPPLVKDITDFEMIHGERDPLFGKLHPEPIEENLKQLKEAVLNQRANVGLSTDGDADRFGFIDSDGSFISPNIILSIIYYYLLDVRQLKGNVVRTISTTTLLDRIAKAYGFEAIVTPVGFKYIGEALFEKRAIFGGEESGGASIQGWLQEKDGIFVNTLVLEIISHYKKSLRELRNKLFEKFGAVYNKRIDFPFSKELQGKIMNLLKSYILQNKDFLSIKNINELDGLQISLEDGSTILFRLSGTEPKTRIYLEAYSEEKLDELSNFAIQIFNKAGGLSEN</sequence>
<proteinExistence type="inferred from homology"/>
<comment type="cofactor">
    <cofactor evidence="1">
        <name>Mg(2+)</name>
        <dbReference type="ChEBI" id="CHEBI:18420"/>
    </cofactor>
</comment>
<dbReference type="Pfam" id="PF02880">
    <property type="entry name" value="PGM_PMM_III"/>
    <property type="match status" value="1"/>
</dbReference>
<evidence type="ECO:0000256" key="2">
    <source>
        <dbReference type="ARBA" id="ARBA00010231"/>
    </source>
</evidence>
<dbReference type="GO" id="GO:0046872">
    <property type="term" value="F:metal ion binding"/>
    <property type="evidence" value="ECO:0007669"/>
    <property type="project" value="UniProtKB-KW"/>
</dbReference>